<dbReference type="InterPro" id="IPR011047">
    <property type="entry name" value="Quinoprotein_ADH-like_sf"/>
</dbReference>
<dbReference type="PANTHER" id="PTHR42727">
    <property type="entry name" value="PHOSPHATE TRANSPORT SYSTEM PERMEASE PROTEIN"/>
    <property type="match status" value="1"/>
</dbReference>
<comment type="subcellular location">
    <subcellularLocation>
        <location evidence="1 5">Cell membrane</location>
        <topology evidence="1 5">Multi-pass membrane protein</topology>
    </subcellularLocation>
</comment>
<keyword evidence="2 5" id="KW-0812">Transmembrane</keyword>
<evidence type="ECO:0000256" key="1">
    <source>
        <dbReference type="ARBA" id="ARBA00004651"/>
    </source>
</evidence>
<organism evidence="7 8">
    <name type="scientific">Thermogutta terrifontis</name>
    <dbReference type="NCBI Taxonomy" id="1331910"/>
    <lineage>
        <taxon>Bacteria</taxon>
        <taxon>Pseudomonadati</taxon>
        <taxon>Planctomycetota</taxon>
        <taxon>Planctomycetia</taxon>
        <taxon>Pirellulales</taxon>
        <taxon>Thermoguttaceae</taxon>
        <taxon>Thermogutta</taxon>
    </lineage>
</organism>
<dbReference type="KEGG" id="ttf:THTE_1876"/>
<evidence type="ECO:0000313" key="7">
    <source>
        <dbReference type="EMBL" id="ASV74478.1"/>
    </source>
</evidence>
<sequence>MAFGVDESVSVLWGVSRTGILSVWELAQGRMVHQIPLSESENIVCATVDARRRSFVLGTQDGKLLPGSFTIQMTSVPEEEVPAQIRSHRPSPAAETKVVIEGDAAWWTAGQGLWRNSRVSVSREDPVVLGDRAVVLVDSSFRGETRLLAALTEDRVLHVGTSEKKLNFLTGEETVTFSGGSLELDAELGESFPSYLCMSGVGDSVYLLWQDGRLLRVDTRVVDAPQVAERLRVTRGNDTITAFGQLIGKNTLLIGTRDGEVSAWFPIKPENAKTPDGVQLVQGHIFRKGPAAAVCFGPSQRSRLFSVAYSDGTVRVFHATSEQLVAEDRFVAEVTASSAHGSKPLSAARNAAKSWETHISAVAIGPKEDALIAVEKHQAQLWRLAAPHAGITLRSVFGRVWYEGYPKPEFVWQSSSGTDDFEPKYSLTPLIFGTIKATVFALLFAVPLAFLAAVYTSEVLHKSVRAYVKPSLELMAGLPSVVLGFLAALVFAPWVETRLPQVLAVFYTVPFALLLGGHVLRVLPRSWQFVAARYRFWTILVACALGIALANYAGPLAEKAFFHGDIKAWLNGRVGSGTPGWAFVLLPLAGVFVAMTQILWIGPTLERFLPLASRQLWAWIKLGLFLLGVVAAFFASFLLGWLLTHVLGIDPRGLFLGTYVQRNAFVVGFVMGFAIIPIIYTIADDALTAVPDHLRAASLGAGATPWQTALRVVIPTAMSGLFSALMIGLGRAAGETMIVLMAAGNTPIMDWNIFSGFRTLSANIAVELPEAVQYSTHYRMLFLAGLCLFVITFIVNTVAELVRLRFRKKAFQL</sequence>
<reference evidence="7 8" key="1">
    <citation type="journal article" name="Front. Microbiol.">
        <title>Sugar Metabolism of the First Thermophilic Planctomycete Thermogutta terrifontis: Comparative Genomic and Transcriptomic Approaches.</title>
        <authorList>
            <person name="Elcheninov A.G."/>
            <person name="Menzel P."/>
            <person name="Gudbergsdottir S.R."/>
            <person name="Slesarev A.I."/>
            <person name="Kadnikov V.V."/>
            <person name="Krogh A."/>
            <person name="Bonch-Osmolovskaya E.A."/>
            <person name="Peng X."/>
            <person name="Kublanov I.V."/>
        </authorList>
    </citation>
    <scope>NUCLEOTIDE SEQUENCE [LARGE SCALE GENOMIC DNA]</scope>
    <source>
        <strain evidence="7 8">R1</strain>
    </source>
</reference>
<dbReference type="Gene3D" id="1.10.3720.10">
    <property type="entry name" value="MetI-like"/>
    <property type="match status" value="2"/>
</dbReference>
<dbReference type="InterPro" id="IPR000515">
    <property type="entry name" value="MetI-like"/>
</dbReference>
<dbReference type="SUPFAM" id="SSF161098">
    <property type="entry name" value="MetI-like"/>
    <property type="match status" value="2"/>
</dbReference>
<dbReference type="AlphaFoldDB" id="A0A286REU0"/>
<evidence type="ECO:0000256" key="3">
    <source>
        <dbReference type="ARBA" id="ARBA00022989"/>
    </source>
</evidence>
<comment type="similarity">
    <text evidence="5">Belongs to the binding-protein-dependent transport system permease family.</text>
</comment>
<feature type="transmembrane region" description="Helical" evidence="5">
    <location>
        <begin position="580"/>
        <end position="601"/>
    </location>
</feature>
<feature type="transmembrane region" description="Helical" evidence="5">
    <location>
        <begin position="778"/>
        <end position="799"/>
    </location>
</feature>
<feature type="domain" description="ABC transmembrane type-1" evidence="6">
    <location>
        <begin position="431"/>
        <end position="799"/>
    </location>
</feature>
<dbReference type="InterPro" id="IPR035906">
    <property type="entry name" value="MetI-like_sf"/>
</dbReference>
<evidence type="ECO:0000256" key="4">
    <source>
        <dbReference type="ARBA" id="ARBA00023136"/>
    </source>
</evidence>
<evidence type="ECO:0000256" key="2">
    <source>
        <dbReference type="ARBA" id="ARBA00022692"/>
    </source>
</evidence>
<keyword evidence="3 5" id="KW-1133">Transmembrane helix</keyword>
<feature type="transmembrane region" description="Helical" evidence="5">
    <location>
        <begin position="708"/>
        <end position="729"/>
    </location>
</feature>
<dbReference type="Pfam" id="PF00528">
    <property type="entry name" value="BPD_transp_1"/>
    <property type="match status" value="1"/>
</dbReference>
<gene>
    <name evidence="7" type="ORF">THTE_1876</name>
</gene>
<dbReference type="PROSITE" id="PS50928">
    <property type="entry name" value="ABC_TM1"/>
    <property type="match status" value="1"/>
</dbReference>
<dbReference type="Proteomes" id="UP000215086">
    <property type="component" value="Chromosome"/>
</dbReference>
<dbReference type="EMBL" id="CP018477">
    <property type="protein sequence ID" value="ASV74478.1"/>
    <property type="molecule type" value="Genomic_DNA"/>
</dbReference>
<evidence type="ECO:0000259" key="6">
    <source>
        <dbReference type="PROSITE" id="PS50928"/>
    </source>
</evidence>
<name>A0A286REU0_9BACT</name>
<evidence type="ECO:0000313" key="8">
    <source>
        <dbReference type="Proteomes" id="UP000215086"/>
    </source>
</evidence>
<accession>A0A286REU0</accession>
<feature type="transmembrane region" description="Helical" evidence="5">
    <location>
        <begin position="430"/>
        <end position="455"/>
    </location>
</feature>
<dbReference type="Gene3D" id="2.130.10.10">
    <property type="entry name" value="YVTN repeat-like/Quinoprotein amine dehydrogenase"/>
    <property type="match status" value="1"/>
</dbReference>
<protein>
    <submittedName>
        <fullName evidence="7">Phosphate transport system permease protein PstC</fullName>
    </submittedName>
</protein>
<dbReference type="SUPFAM" id="SSF50998">
    <property type="entry name" value="Quinoprotein alcohol dehydrogenase-like"/>
    <property type="match status" value="1"/>
</dbReference>
<feature type="transmembrane region" description="Helical" evidence="5">
    <location>
        <begin position="622"/>
        <end position="644"/>
    </location>
</feature>
<dbReference type="GO" id="GO:0005886">
    <property type="term" value="C:plasma membrane"/>
    <property type="evidence" value="ECO:0007669"/>
    <property type="project" value="UniProtKB-SubCell"/>
</dbReference>
<dbReference type="InterPro" id="IPR015943">
    <property type="entry name" value="WD40/YVTN_repeat-like_dom_sf"/>
</dbReference>
<keyword evidence="5" id="KW-0813">Transport</keyword>
<feature type="transmembrane region" description="Helical" evidence="5">
    <location>
        <begin position="476"/>
        <end position="495"/>
    </location>
</feature>
<feature type="transmembrane region" description="Helical" evidence="5">
    <location>
        <begin position="534"/>
        <end position="553"/>
    </location>
</feature>
<keyword evidence="4 5" id="KW-0472">Membrane</keyword>
<evidence type="ECO:0000256" key="5">
    <source>
        <dbReference type="RuleBase" id="RU363032"/>
    </source>
</evidence>
<dbReference type="CDD" id="cd06261">
    <property type="entry name" value="TM_PBP2"/>
    <property type="match status" value="1"/>
</dbReference>
<proteinExistence type="inferred from homology"/>
<keyword evidence="8" id="KW-1185">Reference proteome</keyword>
<feature type="transmembrane region" description="Helical" evidence="5">
    <location>
        <begin position="501"/>
        <end position="522"/>
    </location>
</feature>
<dbReference type="GO" id="GO:0055085">
    <property type="term" value="P:transmembrane transport"/>
    <property type="evidence" value="ECO:0007669"/>
    <property type="project" value="InterPro"/>
</dbReference>
<dbReference type="PANTHER" id="PTHR42727:SF1">
    <property type="entry name" value="PHOSPHATE TRANSPORT SYSTEM PERMEASE"/>
    <property type="match status" value="1"/>
</dbReference>
<feature type="transmembrane region" description="Helical" evidence="5">
    <location>
        <begin position="664"/>
        <end position="687"/>
    </location>
</feature>